<comment type="function">
    <text evidence="6">Catalyzes the GTP-dependent ribosomal translocation step during translation elongation. During this step, the ribosome changes from the pre-translocational (PRE) to the post-translocational (POST) state as the newly formed A-site-bound peptidyl-tRNA and P-site-bound deacylated tRNA move to the P and E sites, respectively. Catalyzes the coordinated movement of the two tRNA molecules, the mRNA and conformational changes in the ribosome.</text>
</comment>
<dbReference type="GO" id="GO:0097216">
    <property type="term" value="F:guanosine tetraphosphate binding"/>
    <property type="evidence" value="ECO:0007669"/>
    <property type="project" value="UniProtKB-ARBA"/>
</dbReference>
<dbReference type="InterPro" id="IPR000795">
    <property type="entry name" value="T_Tr_GTP-bd_dom"/>
</dbReference>
<dbReference type="Pfam" id="PF00679">
    <property type="entry name" value="EFG_C"/>
    <property type="match status" value="1"/>
</dbReference>
<evidence type="ECO:0000313" key="8">
    <source>
        <dbReference type="EMBL" id="XDV56609.1"/>
    </source>
</evidence>
<evidence type="ECO:0000259" key="7">
    <source>
        <dbReference type="PROSITE" id="PS51722"/>
    </source>
</evidence>
<dbReference type="InterPro" id="IPR005517">
    <property type="entry name" value="Transl_elong_EFG/EF2_IV"/>
</dbReference>
<accession>A0AB39XGH4</accession>
<evidence type="ECO:0000256" key="6">
    <source>
        <dbReference type="ARBA" id="ARBA00024731"/>
    </source>
</evidence>
<dbReference type="SUPFAM" id="SSF50447">
    <property type="entry name" value="Translation proteins"/>
    <property type="match status" value="1"/>
</dbReference>
<keyword evidence="4" id="KW-0648">Protein biosynthesis</keyword>
<dbReference type="FunFam" id="3.40.50.300:FF:002294">
    <property type="entry name" value="Elongation factor G (EF-G)"/>
    <property type="match status" value="1"/>
</dbReference>
<evidence type="ECO:0000256" key="1">
    <source>
        <dbReference type="ARBA" id="ARBA00017872"/>
    </source>
</evidence>
<evidence type="ECO:0000256" key="2">
    <source>
        <dbReference type="ARBA" id="ARBA00022741"/>
    </source>
</evidence>
<dbReference type="SMART" id="SM00889">
    <property type="entry name" value="EFG_IV"/>
    <property type="match status" value="1"/>
</dbReference>
<dbReference type="PROSITE" id="PS51722">
    <property type="entry name" value="G_TR_2"/>
    <property type="match status" value="1"/>
</dbReference>
<dbReference type="InterPro" id="IPR035649">
    <property type="entry name" value="EFG_V"/>
</dbReference>
<dbReference type="Pfam" id="PF14492">
    <property type="entry name" value="EFG_III"/>
    <property type="match status" value="1"/>
</dbReference>
<dbReference type="InterPro" id="IPR020568">
    <property type="entry name" value="Ribosomal_Su5_D2-typ_SF"/>
</dbReference>
<dbReference type="Gene3D" id="3.30.230.10">
    <property type="match status" value="1"/>
</dbReference>
<dbReference type="InterPro" id="IPR027417">
    <property type="entry name" value="P-loop_NTPase"/>
</dbReference>
<dbReference type="Pfam" id="PF00009">
    <property type="entry name" value="GTP_EFTU"/>
    <property type="match status" value="1"/>
</dbReference>
<keyword evidence="2" id="KW-0547">Nucleotide-binding</keyword>
<organism evidence="8">
    <name type="scientific">Bradyrhizobium sp. LLZ17</name>
    <dbReference type="NCBI Taxonomy" id="3239388"/>
    <lineage>
        <taxon>Bacteria</taxon>
        <taxon>Pseudomonadati</taxon>
        <taxon>Pseudomonadota</taxon>
        <taxon>Alphaproteobacteria</taxon>
        <taxon>Hyphomicrobiales</taxon>
        <taxon>Nitrobacteraceae</taxon>
        <taxon>Bradyrhizobium</taxon>
    </lineage>
</organism>
<keyword evidence="3 8" id="KW-0251">Elongation factor</keyword>
<dbReference type="InterPro" id="IPR047872">
    <property type="entry name" value="EFG_IV"/>
</dbReference>
<sequence length="687" mass="73893">MGQDVRSPRGPRCIALVGPFQSGKTTLLEAILARTGAIPRAGSVDAGTSVGDATPEARHHKMTVGLTAATTSFMGDSYTFLDCPGSVEFAHDMRAALPAVDAAVVVCEADEKKLPQLQIILRELEELKIPRFLFLNKIDRANKRIRETLATLQPASRVPLVLRQIPIWNGELIEGFVDLALERAFVYREHKASEVVALEGGDLDREKEARFSMLEKLADHDDALMEQLLEDIQPPRDAVFDDLARELREGQICPVLLGAAARENGVLRLMKALRHEAPGIAETVKRLGVKRSGATESKDALGFVFKTLHSQHGGKLSLTRLLAGHLEDGATLQSSSGGTSRVSGILAVSGAYDSKRASAEPGDTVALAKLDPVNTGDTISSGKTQPAALAALEPTPPVLAVSVAAVDRKDDVKLGQALARLHEEDPSLVVVQNAQTHDTVLWGQGEMHLRVANERLRDRFGVKITSHPPAIGYQETIRKPIVQRGRHKKQSGGHGQFGDVVLEIRPLARGEGFKFAEKVVGGAVPRNYIGAVEEGVIDGLTRGPLGFPVTDLQVTLTDGSYHSVDSSDLAFRTAARIGLNEGLPQCQSVLLEPIHVVEIVCPTDATAKINAILSARRGQILGFDTRDGWSGWDCVRAMMPEAEIGELIVELRSATAGAGSFTRQFDHMAEVTGRAADQIIAAHQHAA</sequence>
<dbReference type="CDD" id="cd01434">
    <property type="entry name" value="EFG_mtEFG1_IV"/>
    <property type="match status" value="1"/>
</dbReference>
<dbReference type="CDD" id="cd03713">
    <property type="entry name" value="EFG_mtEFG_C"/>
    <property type="match status" value="1"/>
</dbReference>
<keyword evidence="5" id="KW-0342">GTP-binding</keyword>
<dbReference type="GO" id="GO:0032790">
    <property type="term" value="P:ribosome disassembly"/>
    <property type="evidence" value="ECO:0007669"/>
    <property type="project" value="TreeGrafter"/>
</dbReference>
<dbReference type="SMART" id="SM00838">
    <property type="entry name" value="EFG_C"/>
    <property type="match status" value="1"/>
</dbReference>
<dbReference type="NCBIfam" id="TIGR00231">
    <property type="entry name" value="small_GTP"/>
    <property type="match status" value="1"/>
</dbReference>
<dbReference type="EMBL" id="CP165734">
    <property type="protein sequence ID" value="XDV56609.1"/>
    <property type="molecule type" value="Genomic_DNA"/>
</dbReference>
<dbReference type="InterPro" id="IPR009000">
    <property type="entry name" value="Transl_B-barrel_sf"/>
</dbReference>
<dbReference type="InterPro" id="IPR000640">
    <property type="entry name" value="EFG_V-like"/>
</dbReference>
<proteinExistence type="predicted"/>
<dbReference type="FunFam" id="3.30.70.240:FF:000001">
    <property type="entry name" value="Elongation factor G"/>
    <property type="match status" value="1"/>
</dbReference>
<gene>
    <name evidence="8" type="ORF">AB8Z38_28805</name>
</gene>
<evidence type="ECO:0000256" key="3">
    <source>
        <dbReference type="ARBA" id="ARBA00022768"/>
    </source>
</evidence>
<dbReference type="PANTHER" id="PTHR43261">
    <property type="entry name" value="TRANSLATION ELONGATION FACTOR G-RELATED"/>
    <property type="match status" value="1"/>
</dbReference>
<dbReference type="InterPro" id="IPR009022">
    <property type="entry name" value="EFG_III"/>
</dbReference>
<dbReference type="Gene3D" id="3.30.70.870">
    <property type="entry name" value="Elongation Factor G (Translational Gtpase), domain 3"/>
    <property type="match status" value="1"/>
</dbReference>
<dbReference type="SUPFAM" id="SSF54980">
    <property type="entry name" value="EF-G C-terminal domain-like"/>
    <property type="match status" value="2"/>
</dbReference>
<dbReference type="Gene3D" id="3.30.70.240">
    <property type="match status" value="1"/>
</dbReference>
<dbReference type="InterPro" id="IPR005225">
    <property type="entry name" value="Small_GTP-bd"/>
</dbReference>
<dbReference type="RefSeq" id="WP_369721051.1">
    <property type="nucleotide sequence ID" value="NZ_CP165734.1"/>
</dbReference>
<dbReference type="InterPro" id="IPR014721">
    <property type="entry name" value="Ribsml_uS5_D2-typ_fold_subgr"/>
</dbReference>
<dbReference type="GO" id="GO:0003746">
    <property type="term" value="F:translation elongation factor activity"/>
    <property type="evidence" value="ECO:0007669"/>
    <property type="project" value="UniProtKB-KW"/>
</dbReference>
<dbReference type="GO" id="GO:0005525">
    <property type="term" value="F:GTP binding"/>
    <property type="evidence" value="ECO:0007669"/>
    <property type="project" value="UniProtKB-KW"/>
</dbReference>
<dbReference type="InterPro" id="IPR041095">
    <property type="entry name" value="EFG_II"/>
</dbReference>
<feature type="domain" description="Tr-type G" evidence="7">
    <location>
        <begin position="9"/>
        <end position="282"/>
    </location>
</feature>
<dbReference type="SUPFAM" id="SSF52540">
    <property type="entry name" value="P-loop containing nucleoside triphosphate hydrolases"/>
    <property type="match status" value="1"/>
</dbReference>
<dbReference type="InterPro" id="IPR035647">
    <property type="entry name" value="EFG_III/V"/>
</dbReference>
<dbReference type="GO" id="GO:0003924">
    <property type="term" value="F:GTPase activity"/>
    <property type="evidence" value="ECO:0007669"/>
    <property type="project" value="InterPro"/>
</dbReference>
<reference evidence="8" key="1">
    <citation type="submission" date="2024-08" db="EMBL/GenBank/DDBJ databases">
        <authorList>
            <person name="Chaddad Z."/>
            <person name="Lamrabet M."/>
            <person name="Bouhnik O."/>
            <person name="Alami S."/>
            <person name="Wipf D."/>
            <person name="Courty P.E."/>
            <person name="Missbah El Idrissi M."/>
        </authorList>
    </citation>
    <scope>NUCLEOTIDE SEQUENCE</scope>
    <source>
        <strain evidence="8">LLZ17</strain>
    </source>
</reference>
<evidence type="ECO:0000256" key="4">
    <source>
        <dbReference type="ARBA" id="ARBA00022917"/>
    </source>
</evidence>
<dbReference type="CDD" id="cd04170">
    <property type="entry name" value="EF-G_bact"/>
    <property type="match status" value="1"/>
</dbReference>
<dbReference type="CDD" id="cd16262">
    <property type="entry name" value="EFG_III"/>
    <property type="match status" value="1"/>
</dbReference>
<dbReference type="FunFam" id="3.30.70.870:FF:000016">
    <property type="entry name" value="Translation elongation factor G"/>
    <property type="match status" value="1"/>
</dbReference>
<name>A0AB39XGH4_9BRAD</name>
<dbReference type="Pfam" id="PF03764">
    <property type="entry name" value="EFG_IV"/>
    <property type="match status" value="1"/>
</dbReference>
<dbReference type="PANTHER" id="PTHR43261:SF7">
    <property type="entry name" value="ELONGATION FACTOR G-LIKE PROTEIN"/>
    <property type="match status" value="1"/>
</dbReference>
<dbReference type="InterPro" id="IPR053905">
    <property type="entry name" value="EF-G-like_DII"/>
</dbReference>
<evidence type="ECO:0000256" key="5">
    <source>
        <dbReference type="ARBA" id="ARBA00023134"/>
    </source>
</evidence>
<dbReference type="SUPFAM" id="SSF54211">
    <property type="entry name" value="Ribosomal protein S5 domain 2-like"/>
    <property type="match status" value="1"/>
</dbReference>
<dbReference type="NCBIfam" id="NF009379">
    <property type="entry name" value="PRK12740.1-3"/>
    <property type="match status" value="1"/>
</dbReference>
<dbReference type="Pfam" id="PF22042">
    <property type="entry name" value="EF-G_D2"/>
    <property type="match status" value="1"/>
</dbReference>
<dbReference type="AlphaFoldDB" id="A0AB39XGH4"/>
<protein>
    <recommendedName>
        <fullName evidence="1">Elongation factor G</fullName>
    </recommendedName>
</protein>
<dbReference type="Gene3D" id="2.40.30.10">
    <property type="entry name" value="Translation factors"/>
    <property type="match status" value="1"/>
</dbReference>
<dbReference type="Gene3D" id="3.40.50.300">
    <property type="entry name" value="P-loop containing nucleotide triphosphate hydrolases"/>
    <property type="match status" value="1"/>
</dbReference>